<keyword evidence="2" id="KW-0732">Signal</keyword>
<keyword evidence="5" id="KW-1185">Reference proteome</keyword>
<feature type="signal peptide" evidence="2">
    <location>
        <begin position="1"/>
        <end position="21"/>
    </location>
</feature>
<accession>A0AA38H659</accession>
<dbReference type="InterPro" id="IPR048661">
    <property type="entry name" value="CPL1-like"/>
</dbReference>
<dbReference type="Gene3D" id="2.60.40.10">
    <property type="entry name" value="Immunoglobulins"/>
    <property type="match status" value="1"/>
</dbReference>
<feature type="region of interest" description="Disordered" evidence="1">
    <location>
        <begin position="174"/>
        <end position="204"/>
    </location>
</feature>
<comment type="caution">
    <text evidence="4">The sequence shown here is derived from an EMBL/GenBank/DDBJ whole genome shotgun (WGS) entry which is preliminary data.</text>
</comment>
<sequence length="496" mass="53913">MPSLTRWLALTFLLLSSTAYAQCVAPYITSPLRGLVTTADFTLSGVVSRDNGCDEGLVRIMRSGSGEIFLSSVNADGTFSVDLSHQPWGPQIYYLLLREDTTDSRPSGPVEDDDADVPIYDNRPTFSGSTDCPYVTLTLASVDPIVARTNEQGFYEIRSQALADGRYTLVATASSDESGSNSASSRPRNFVVSSTQSGSRDECYAPTLTGPGVRSDFRRSTIAGYTATGTLCDDGLVRLMTEETGEVAVIGLDGAGAFNVPVLHPQYGVLHYYLLHTSDTAGLLRSNTVEVTVTCDVPIILEPLGQTWQPNYNEYDPVYIYNRRPPMGGNTGQCRFATIEITGRPTVTVSSDAQGYFKVPPSVYENGAYALIVTGTPDGTAESLSGPVAKRSNQRNFIIDSTEPMPSTVGSRRRSIKPRCKADEELCRFIGVNNRMSIQYRCYPDLSTNLNRCGSCDGPDCADLLNVDGVMCLEGRCQIQTCEKGYILRDNACVKR</sequence>
<evidence type="ECO:0000259" key="3">
    <source>
        <dbReference type="Pfam" id="PF21671"/>
    </source>
</evidence>
<dbReference type="InterPro" id="IPR013783">
    <property type="entry name" value="Ig-like_fold"/>
</dbReference>
<dbReference type="GeneID" id="77729085"/>
<evidence type="ECO:0000256" key="1">
    <source>
        <dbReference type="SAM" id="MobiDB-lite"/>
    </source>
</evidence>
<proteinExistence type="predicted"/>
<dbReference type="Proteomes" id="UP001164286">
    <property type="component" value="Unassembled WGS sequence"/>
</dbReference>
<dbReference type="PANTHER" id="PTHR35192:SF2">
    <property type="entry name" value="APPLE DOMAIN-CONTAINING PROTEIN"/>
    <property type="match status" value="1"/>
</dbReference>
<evidence type="ECO:0000313" key="4">
    <source>
        <dbReference type="EMBL" id="KAI9634477.1"/>
    </source>
</evidence>
<feature type="domain" description="Protein CPL1-like" evidence="3">
    <location>
        <begin position="445"/>
        <end position="491"/>
    </location>
</feature>
<evidence type="ECO:0000256" key="2">
    <source>
        <dbReference type="SAM" id="SignalP"/>
    </source>
</evidence>
<feature type="chain" id="PRO_5041241665" description="Protein CPL1-like domain-containing protein" evidence="2">
    <location>
        <begin position="22"/>
        <end position="496"/>
    </location>
</feature>
<gene>
    <name evidence="4" type="ORF">MKK02DRAFT_38007</name>
</gene>
<feature type="compositionally biased region" description="Low complexity" evidence="1">
    <location>
        <begin position="174"/>
        <end position="185"/>
    </location>
</feature>
<dbReference type="RefSeq" id="XP_052944254.1">
    <property type="nucleotide sequence ID" value="XM_053089880.1"/>
</dbReference>
<evidence type="ECO:0000313" key="5">
    <source>
        <dbReference type="Proteomes" id="UP001164286"/>
    </source>
</evidence>
<dbReference type="AlphaFoldDB" id="A0AA38H659"/>
<name>A0AA38H659_9TREE</name>
<dbReference type="InterPro" id="IPR038955">
    <property type="entry name" value="PriA/CPL1_fungi"/>
</dbReference>
<dbReference type="EMBL" id="JAKWFO010000007">
    <property type="protein sequence ID" value="KAI9634477.1"/>
    <property type="molecule type" value="Genomic_DNA"/>
</dbReference>
<reference evidence="4" key="1">
    <citation type="journal article" date="2022" name="G3 (Bethesda)">
        <title>High quality genome of the basidiomycete yeast Dioszegia hungarica PDD-24b-2 isolated from cloud water.</title>
        <authorList>
            <person name="Jarrige D."/>
            <person name="Haridas S."/>
            <person name="Bleykasten-Grosshans C."/>
            <person name="Joly M."/>
            <person name="Nadalig T."/>
            <person name="Sancelme M."/>
            <person name="Vuilleumier S."/>
            <person name="Grigoriev I.V."/>
            <person name="Amato P."/>
            <person name="Bringel F."/>
        </authorList>
    </citation>
    <scope>NUCLEOTIDE SEQUENCE</scope>
    <source>
        <strain evidence="4">PDD-24b-2</strain>
    </source>
</reference>
<dbReference type="PANTHER" id="PTHR35192">
    <property type="entry name" value="PROTEIN, PUTATIVE-RELATED"/>
    <property type="match status" value="1"/>
</dbReference>
<organism evidence="4 5">
    <name type="scientific">Dioszegia hungarica</name>
    <dbReference type="NCBI Taxonomy" id="4972"/>
    <lineage>
        <taxon>Eukaryota</taxon>
        <taxon>Fungi</taxon>
        <taxon>Dikarya</taxon>
        <taxon>Basidiomycota</taxon>
        <taxon>Agaricomycotina</taxon>
        <taxon>Tremellomycetes</taxon>
        <taxon>Tremellales</taxon>
        <taxon>Bulleribasidiaceae</taxon>
        <taxon>Dioszegia</taxon>
    </lineage>
</organism>
<dbReference type="Pfam" id="PF21671">
    <property type="entry name" value="CPL1-like"/>
    <property type="match status" value="1"/>
</dbReference>
<protein>
    <recommendedName>
        <fullName evidence="3">Protein CPL1-like domain-containing protein</fullName>
    </recommendedName>
</protein>